<feature type="domain" description="CMP/dCMP-type deaminase" evidence="3">
    <location>
        <begin position="148"/>
        <end position="308"/>
    </location>
</feature>
<dbReference type="PANTHER" id="PTHR11079">
    <property type="entry name" value="CYTOSINE DEAMINASE FAMILY MEMBER"/>
    <property type="match status" value="1"/>
</dbReference>
<dbReference type="GO" id="GO:0052717">
    <property type="term" value="F:tRNA-specific adenosine-34 deaminase activity"/>
    <property type="evidence" value="ECO:0007669"/>
    <property type="project" value="TreeGrafter"/>
</dbReference>
<name>A0A1J4MS40_9CRYT</name>
<organism evidence="4 5">
    <name type="scientific">Cryptosporidium andersoni</name>
    <dbReference type="NCBI Taxonomy" id="117008"/>
    <lineage>
        <taxon>Eukaryota</taxon>
        <taxon>Sar</taxon>
        <taxon>Alveolata</taxon>
        <taxon>Apicomplexa</taxon>
        <taxon>Conoidasida</taxon>
        <taxon>Coccidia</taxon>
        <taxon>Eucoccidiorida</taxon>
        <taxon>Eimeriorina</taxon>
        <taxon>Cryptosporidiidae</taxon>
        <taxon>Cryptosporidium</taxon>
    </lineage>
</organism>
<keyword evidence="5" id="KW-1185">Reference proteome</keyword>
<dbReference type="InterPro" id="IPR002125">
    <property type="entry name" value="CMP_dCMP_dom"/>
</dbReference>
<dbReference type="GeneID" id="92367138"/>
<keyword evidence="1" id="KW-0819">tRNA processing</keyword>
<reference evidence="4 5" key="1">
    <citation type="submission" date="2016-10" db="EMBL/GenBank/DDBJ databases">
        <title>Reductive evolution of mitochondrial metabolism and differential evolution of invasion-related proteins in Cryptosporidium.</title>
        <authorList>
            <person name="Liu S."/>
            <person name="Roellig D.M."/>
            <person name="Guo Y."/>
            <person name="Li N."/>
            <person name="Frace M.A."/>
            <person name="Tang K."/>
            <person name="Zhang L."/>
            <person name="Feng Y."/>
            <person name="Xiao L."/>
        </authorList>
    </citation>
    <scope>NUCLEOTIDE SEQUENCE [LARGE SCALE GENOMIC DNA]</scope>
    <source>
        <strain evidence="4">30847</strain>
    </source>
</reference>
<dbReference type="EMBL" id="LRBS01000085">
    <property type="protein sequence ID" value="OII75709.1"/>
    <property type="molecule type" value="Genomic_DNA"/>
</dbReference>
<proteinExistence type="inferred from homology"/>
<dbReference type="GO" id="GO:0008033">
    <property type="term" value="P:tRNA processing"/>
    <property type="evidence" value="ECO:0007669"/>
    <property type="project" value="UniProtKB-KW"/>
</dbReference>
<dbReference type="OrthoDB" id="3180714at2759"/>
<protein>
    <submittedName>
        <fullName evidence="4">Cytidine deoxycytidylate deaminase family protein</fullName>
    </submittedName>
</protein>
<dbReference type="RefSeq" id="XP_067067555.1">
    <property type="nucleotide sequence ID" value="XM_067213181.1"/>
</dbReference>
<comment type="similarity">
    <text evidence="2">Belongs to the cytidine and deoxycytidylate deaminase family. ADAT3 subfamily.</text>
</comment>
<dbReference type="PROSITE" id="PS51747">
    <property type="entry name" value="CYT_DCMP_DEAMINASES_2"/>
    <property type="match status" value="1"/>
</dbReference>
<dbReference type="GO" id="GO:0005737">
    <property type="term" value="C:cytoplasm"/>
    <property type="evidence" value="ECO:0007669"/>
    <property type="project" value="TreeGrafter"/>
</dbReference>
<dbReference type="InterPro" id="IPR016193">
    <property type="entry name" value="Cytidine_deaminase-like"/>
</dbReference>
<evidence type="ECO:0000256" key="2">
    <source>
        <dbReference type="ARBA" id="ARBA00038160"/>
    </source>
</evidence>
<dbReference type="VEuPathDB" id="CryptoDB:cand_029540"/>
<evidence type="ECO:0000259" key="3">
    <source>
        <dbReference type="PROSITE" id="PS51747"/>
    </source>
</evidence>
<dbReference type="Pfam" id="PF00383">
    <property type="entry name" value="dCMP_cyt_deam_1"/>
    <property type="match status" value="1"/>
</dbReference>
<comment type="caution">
    <text evidence="4">The sequence shown here is derived from an EMBL/GenBank/DDBJ whole genome shotgun (WGS) entry which is preliminary data.</text>
</comment>
<dbReference type="GO" id="GO:0005634">
    <property type="term" value="C:nucleus"/>
    <property type="evidence" value="ECO:0007669"/>
    <property type="project" value="TreeGrafter"/>
</dbReference>
<gene>
    <name evidence="4" type="ORF">cand_029540</name>
</gene>
<dbReference type="Gene3D" id="3.40.140.10">
    <property type="entry name" value="Cytidine Deaminase, domain 2"/>
    <property type="match status" value="1"/>
</dbReference>
<evidence type="ECO:0000256" key="1">
    <source>
        <dbReference type="ARBA" id="ARBA00022694"/>
    </source>
</evidence>
<dbReference type="SUPFAM" id="SSF53927">
    <property type="entry name" value="Cytidine deaminase-like"/>
    <property type="match status" value="1"/>
</dbReference>
<dbReference type="Proteomes" id="UP000186804">
    <property type="component" value="Unassembled WGS sequence"/>
</dbReference>
<dbReference type="PANTHER" id="PTHR11079:SF156">
    <property type="entry name" value="INACTIVE TRNA-SPECIFIC ADENOSINE DEAMINASE-LIKE PROTEIN 3-RELATED"/>
    <property type="match status" value="1"/>
</dbReference>
<evidence type="ECO:0000313" key="5">
    <source>
        <dbReference type="Proteomes" id="UP000186804"/>
    </source>
</evidence>
<sequence length="314" mass="35485">MTFSNRISLEEILPDEFYGDLKITKLFSIYVPITHASEIQSILSGDDFTKKYPHLKRLRKTSSSEDSEIIKESNRSYIEVLLGDKPDLPYKLHCYLDENNIAKSVSTATVPISPPLTKLQYYHWCKVWPVVFRQPSRKPHILTSDEINRAIKYIALARHLGTESKKLGSLDRGCVIVLNDIVIGYGFDKRYVSYPWDHPAIDAIRNTSDKLKASRDVRSMGNKSPGNNPSSVNSILTNSYGVLLNQQYLCTSATAYLSHEPCVSCSMALLHSRISQVFYEYTNNESGGLGSRCKLHCLTSLNHHFTVFKVSLPS</sequence>
<accession>A0A1J4MS40</accession>
<evidence type="ECO:0000313" key="4">
    <source>
        <dbReference type="EMBL" id="OII75709.1"/>
    </source>
</evidence>
<dbReference type="AlphaFoldDB" id="A0A1J4MS40"/>